<sequence>MTSAVTRALHAARQAVSRHGGGWSGLWSVLRRAFKVASAMGVRGLVSRLKQASASRIHVAQPVEHPFPAPLPLARFQQRVGLMAHVYYPDLIEEFAGLLAHIPVPFELLVSVMDDTAKAQAEQRFATLPHLSALHVRVVPNRGRDIAPLLVTFRDEIIALDIVGHIHTKKSLYTGSEQEQWRRYLLRSLLGSETRVAWILGMFAAEPRLGMVYPETYESLPPWAHTWLSNAEVCEALASQLGMEIDRNAYIDYPAGSMFWARVDALRPLFALNLATSDFPTEAGQVDGTLQHAVERLLATITRHQGLLVGVLAPGDTPHLISEGQRNWAAAFATPVATRIQLSALDADLVTTDVFDTLVTRPFLSPYAARDYLSFKARARFGIDNFSAMRDLAEQRARLSTGRDPTLAEIYLQVAALDSSVDPQALLELELTTEQCLLRPREGVLAALQAQQGKRLVALSDMYLPPALLTRVLPPAVVALTREWWVSCETAMRKDDSATWAAISRREGIPVSRWLHLGDNEHADVQIPQLCGLISPVHIVRPSALLDMVPALRPLRHAAGSKAPWPEQLWRGLVANHFAALGDRSPARLAPRPTLDAYGAGYTVLGPIVLDYLVWLANLAKQREISTVLFLSREGYLLQQGWNVLADSAPALQTLTASYLLVSRRAAGMASLCAATDLERLLHGTYSGPLVQLVASRLGDEAAAAVRDQLGAAADRDVYLPEMLEQAIALLAPTVPALLAISARERDAYLGYWRETVGDGAALVADIGYAGTIQTYLSSVVERPLGGAYFALRATARKVEGHGWAAARYHDGRTAPEHASPVLAHDLLLEALLAAPSGQFCGFRDTGNGREPMFAPPDLSPAGQATLAQVHQGALTFIADACAALGDDVQHLGVDPEGVLLPLQCLADGHWSAGPWLETLATDDSFTGRGRVAAGVAGPVSR</sequence>
<protein>
    <submittedName>
        <fullName evidence="1">Polysaccharide biosynthesis protein</fullName>
    </submittedName>
</protein>
<organism evidence="1 2">
    <name type="scientific">Stenotrophomonas maltophilia</name>
    <name type="common">Pseudomonas maltophilia</name>
    <name type="synonym">Xanthomonas maltophilia</name>
    <dbReference type="NCBI Taxonomy" id="40324"/>
    <lineage>
        <taxon>Bacteria</taxon>
        <taxon>Pseudomonadati</taxon>
        <taxon>Pseudomonadota</taxon>
        <taxon>Gammaproteobacteria</taxon>
        <taxon>Lysobacterales</taxon>
        <taxon>Lysobacteraceae</taxon>
        <taxon>Stenotrophomonas</taxon>
        <taxon>Stenotrophomonas maltophilia group</taxon>
    </lineage>
</organism>
<comment type="caution">
    <text evidence="1">The sequence shown here is derived from an EMBL/GenBank/DDBJ whole genome shotgun (WGS) entry which is preliminary data.</text>
</comment>
<dbReference type="OrthoDB" id="9816424at2"/>
<dbReference type="AlphaFoldDB" id="A0A246HSE8"/>
<reference evidence="1 2" key="1">
    <citation type="submission" date="2017-06" db="EMBL/GenBank/DDBJ databases">
        <authorList>
            <person name="Kim H.J."/>
            <person name="Triplett B.A."/>
        </authorList>
    </citation>
    <scope>NUCLEOTIDE SEQUENCE [LARGE SCALE GENOMIC DNA]</scope>
    <source>
        <strain evidence="1 2">13146</strain>
    </source>
</reference>
<gene>
    <name evidence="1" type="ORF">CEE60_00280</name>
</gene>
<dbReference type="EMBL" id="NIVS01000001">
    <property type="protein sequence ID" value="OWQ57499.1"/>
    <property type="molecule type" value="Genomic_DNA"/>
</dbReference>
<name>A0A246HSE8_STEMA</name>
<dbReference type="Proteomes" id="UP000198157">
    <property type="component" value="Unassembled WGS sequence"/>
</dbReference>
<evidence type="ECO:0000313" key="1">
    <source>
        <dbReference type="EMBL" id="OWQ57499.1"/>
    </source>
</evidence>
<proteinExistence type="predicted"/>
<dbReference type="InterPro" id="IPR036412">
    <property type="entry name" value="HAD-like_sf"/>
</dbReference>
<accession>A0A246HSE8</accession>
<dbReference type="Pfam" id="PF05045">
    <property type="entry name" value="RgpF"/>
    <property type="match status" value="1"/>
</dbReference>
<evidence type="ECO:0000313" key="2">
    <source>
        <dbReference type="Proteomes" id="UP000198157"/>
    </source>
</evidence>
<dbReference type="InterPro" id="IPR007739">
    <property type="entry name" value="RgpF"/>
</dbReference>
<dbReference type="Gene3D" id="3.40.50.1000">
    <property type="entry name" value="HAD superfamily/HAD-like"/>
    <property type="match status" value="1"/>
</dbReference>
<dbReference type="SUPFAM" id="SSF56784">
    <property type="entry name" value="HAD-like"/>
    <property type="match status" value="1"/>
</dbReference>
<dbReference type="InterPro" id="IPR023214">
    <property type="entry name" value="HAD_sf"/>
</dbReference>
<dbReference type="Gene3D" id="1.10.150.400">
    <property type="match status" value="1"/>
</dbReference>